<dbReference type="AlphaFoldDB" id="A0AAI9AJ05"/>
<dbReference type="PANTHER" id="PTHR30625:SF15">
    <property type="entry name" value="BIOPOLYMER TRANSPORT PROTEIN EXBB"/>
    <property type="match status" value="1"/>
</dbReference>
<proteinExistence type="inferred from homology"/>
<feature type="domain" description="MotA/TolQ/ExbB proton channel" evidence="10">
    <location>
        <begin position="82"/>
        <end position="173"/>
    </location>
</feature>
<keyword evidence="14" id="KW-1185">Reference proteome</keyword>
<keyword evidence="6 9" id="KW-1133">Transmembrane helix</keyword>
<keyword evidence="2 8" id="KW-0813">Transport</keyword>
<evidence type="ECO:0000256" key="3">
    <source>
        <dbReference type="ARBA" id="ARBA00022475"/>
    </source>
</evidence>
<evidence type="ECO:0000259" key="10">
    <source>
        <dbReference type="Pfam" id="PF01618"/>
    </source>
</evidence>
<evidence type="ECO:0000256" key="5">
    <source>
        <dbReference type="ARBA" id="ARBA00022927"/>
    </source>
</evidence>
<reference evidence="12 14" key="2">
    <citation type="submission" date="2019-05" db="EMBL/GenBank/DDBJ databases">
        <title>A comparative analysis of the Nautiliaceae.</title>
        <authorList>
            <person name="Grosche A."/>
            <person name="Smedile F."/>
            <person name="Vetriani C."/>
        </authorList>
    </citation>
    <scope>NUCLEOTIDE SEQUENCE [LARGE SCALE GENOMIC DNA]</scope>
    <source>
        <strain evidence="12 14">TB-2</strain>
    </source>
</reference>
<dbReference type="InterPro" id="IPR050790">
    <property type="entry name" value="ExbB/TolQ_transport"/>
</dbReference>
<evidence type="ECO:0000256" key="9">
    <source>
        <dbReference type="SAM" id="Phobius"/>
    </source>
</evidence>
<evidence type="ECO:0000313" key="14">
    <source>
        <dbReference type="Proteomes" id="UP000306825"/>
    </source>
</evidence>
<organism evidence="11 13">
    <name type="scientific">Caminibacter mediatlanticus TB-2</name>
    <dbReference type="NCBI Taxonomy" id="391592"/>
    <lineage>
        <taxon>Bacteria</taxon>
        <taxon>Pseudomonadati</taxon>
        <taxon>Campylobacterota</taxon>
        <taxon>Epsilonproteobacteria</taxon>
        <taxon>Nautiliales</taxon>
        <taxon>Nautiliaceae</taxon>
        <taxon>Caminibacter</taxon>
    </lineage>
</organism>
<evidence type="ECO:0000313" key="11">
    <source>
        <dbReference type="EMBL" id="EDM24420.1"/>
    </source>
</evidence>
<evidence type="ECO:0000313" key="13">
    <source>
        <dbReference type="Proteomes" id="UP000003288"/>
    </source>
</evidence>
<feature type="transmembrane region" description="Helical" evidence="9">
    <location>
        <begin position="12"/>
        <end position="34"/>
    </location>
</feature>
<evidence type="ECO:0000256" key="8">
    <source>
        <dbReference type="RuleBase" id="RU004057"/>
    </source>
</evidence>
<dbReference type="GO" id="GO:0005886">
    <property type="term" value="C:plasma membrane"/>
    <property type="evidence" value="ECO:0007669"/>
    <property type="project" value="UniProtKB-SubCell"/>
</dbReference>
<evidence type="ECO:0000256" key="7">
    <source>
        <dbReference type="ARBA" id="ARBA00023136"/>
    </source>
</evidence>
<accession>A0AAI9AJ05</accession>
<dbReference type="InterPro" id="IPR002898">
    <property type="entry name" value="MotA_ExbB_proton_chnl"/>
</dbReference>
<dbReference type="RefSeq" id="WP_007473329.1">
    <property type="nucleotide sequence ID" value="NZ_ABCJ01000001.1"/>
</dbReference>
<dbReference type="PANTHER" id="PTHR30625">
    <property type="entry name" value="PROTEIN TOLQ"/>
    <property type="match status" value="1"/>
</dbReference>
<evidence type="ECO:0000256" key="6">
    <source>
        <dbReference type="ARBA" id="ARBA00022989"/>
    </source>
</evidence>
<evidence type="ECO:0000256" key="2">
    <source>
        <dbReference type="ARBA" id="ARBA00022448"/>
    </source>
</evidence>
<keyword evidence="4 9" id="KW-0812">Transmembrane</keyword>
<comment type="subcellular location">
    <subcellularLocation>
        <location evidence="1">Cell inner membrane</location>
        <topology evidence="1">Multi-pass membrane protein</topology>
    </subcellularLocation>
    <subcellularLocation>
        <location evidence="8">Membrane</location>
        <topology evidence="8">Multi-pass membrane protein</topology>
    </subcellularLocation>
</comment>
<dbReference type="EMBL" id="ABCJ01000001">
    <property type="protein sequence ID" value="EDM24420.1"/>
    <property type="molecule type" value="Genomic_DNA"/>
</dbReference>
<protein>
    <submittedName>
        <fullName evidence="11">Exbb\tolq family transport protein</fullName>
    </submittedName>
    <submittedName>
        <fullName evidence="12">MotA/TolQ/ExbB proton channel family protein</fullName>
    </submittedName>
</protein>
<comment type="similarity">
    <text evidence="8">Belongs to the exbB/tolQ family.</text>
</comment>
<name>A0AAI9AJ05_9BACT</name>
<feature type="transmembrane region" description="Helical" evidence="9">
    <location>
        <begin position="133"/>
        <end position="155"/>
    </location>
</feature>
<dbReference type="EMBL" id="CP040463">
    <property type="protein sequence ID" value="QCT95066.1"/>
    <property type="molecule type" value="Genomic_DNA"/>
</dbReference>
<feature type="transmembrane region" description="Helical" evidence="9">
    <location>
        <begin position="95"/>
        <end position="121"/>
    </location>
</feature>
<evidence type="ECO:0000313" key="12">
    <source>
        <dbReference type="EMBL" id="QCT95066.1"/>
    </source>
</evidence>
<keyword evidence="7 9" id="KW-0472">Membrane</keyword>
<dbReference type="GO" id="GO:0017038">
    <property type="term" value="P:protein import"/>
    <property type="evidence" value="ECO:0007669"/>
    <property type="project" value="TreeGrafter"/>
</dbReference>
<evidence type="ECO:0000256" key="1">
    <source>
        <dbReference type="ARBA" id="ARBA00004429"/>
    </source>
</evidence>
<evidence type="ECO:0000256" key="4">
    <source>
        <dbReference type="ARBA" id="ARBA00022692"/>
    </source>
</evidence>
<dbReference type="Pfam" id="PF01618">
    <property type="entry name" value="MotA_ExbB"/>
    <property type="match status" value="1"/>
</dbReference>
<dbReference type="Proteomes" id="UP000003288">
    <property type="component" value="Unassembled WGS sequence"/>
</dbReference>
<gene>
    <name evidence="11" type="ORF">CMTB2_02853</name>
    <name evidence="12" type="ORF">FE773_07655</name>
</gene>
<dbReference type="Proteomes" id="UP000306825">
    <property type="component" value="Chromosome"/>
</dbReference>
<keyword evidence="5 8" id="KW-0653">Protein transport</keyword>
<keyword evidence="3" id="KW-1003">Cell membrane</keyword>
<sequence length="182" mass="20246">MLPEISKILSNPINLIVLGWLGIYLFFVFFVFFYKYISLFIWIKKEEEALNSLLISELFPMNSSLYSCLEKANKPNKYTFDACIEGARKKANNGLVFLSIVASTAPFIGLFGTVVGILNAFAGMQSVTTINMIAPAIADALIATAIGIIVAVPAYTFHQILSKKVEDLILTLKMQRDMYLSK</sequence>
<reference evidence="11 13" key="1">
    <citation type="journal article" date="2011" name="Stand. Genomic Sci.">
        <title>Draft genome sequence of Caminibacter mediatlanticus strain TB-2, an epsilonproteobacterium isolated from a deep-sea hydrothermal vent.</title>
        <authorList>
            <person name="Giovannelli D."/>
            <person name="Ferriera S."/>
            <person name="Johnson J."/>
            <person name="Kravitz S."/>
            <person name="Perez-Rodriguez I."/>
            <person name="Ricci J."/>
            <person name="O'Brien C."/>
            <person name="Voordeckers J.W."/>
            <person name="Bini E."/>
            <person name="Vetriani C."/>
        </authorList>
    </citation>
    <scope>NUCLEOTIDE SEQUENCE [LARGE SCALE GENOMIC DNA]</scope>
    <source>
        <strain evidence="11 13">TB-2</strain>
    </source>
</reference>